<evidence type="ECO:0000256" key="2">
    <source>
        <dbReference type="ARBA" id="ARBA00009726"/>
    </source>
</evidence>
<dbReference type="Pfam" id="PF00005">
    <property type="entry name" value="ABC_tran"/>
    <property type="match status" value="1"/>
</dbReference>
<dbReference type="GeneID" id="110980770"/>
<feature type="region of interest" description="Disordered" evidence="9">
    <location>
        <begin position="181"/>
        <end position="217"/>
    </location>
</feature>
<gene>
    <name evidence="14" type="primary">LOC110980770</name>
</gene>
<dbReference type="PANTHER" id="PTHR24223">
    <property type="entry name" value="ATP-BINDING CASSETTE SUB-FAMILY C"/>
    <property type="match status" value="1"/>
</dbReference>
<evidence type="ECO:0000256" key="4">
    <source>
        <dbReference type="ARBA" id="ARBA00022692"/>
    </source>
</evidence>
<feature type="domain" description="ABC transmembrane type-1" evidence="12">
    <location>
        <begin position="249"/>
        <end position="357"/>
    </location>
</feature>
<comment type="similarity">
    <text evidence="2">Belongs to the ABC transporter superfamily. ABCC family. Conjugate transporter (TC 3.A.1.208) subfamily.</text>
</comment>
<keyword evidence="5" id="KW-0547">Nucleotide-binding</keyword>
<evidence type="ECO:0000313" key="14">
    <source>
        <dbReference type="RefSeq" id="XP_022093419.1"/>
    </source>
</evidence>
<evidence type="ECO:0000256" key="3">
    <source>
        <dbReference type="ARBA" id="ARBA00022448"/>
    </source>
</evidence>
<dbReference type="KEGG" id="aplc:110980770"/>
<dbReference type="GO" id="GO:0016887">
    <property type="term" value="F:ATP hydrolysis activity"/>
    <property type="evidence" value="ECO:0007669"/>
    <property type="project" value="InterPro"/>
</dbReference>
<dbReference type="GO" id="GO:0005886">
    <property type="term" value="C:plasma membrane"/>
    <property type="evidence" value="ECO:0007669"/>
    <property type="project" value="TreeGrafter"/>
</dbReference>
<organism evidence="13 14">
    <name type="scientific">Acanthaster planci</name>
    <name type="common">Crown-of-thorns starfish</name>
    <dbReference type="NCBI Taxonomy" id="133434"/>
    <lineage>
        <taxon>Eukaryota</taxon>
        <taxon>Metazoa</taxon>
        <taxon>Echinodermata</taxon>
        <taxon>Eleutherozoa</taxon>
        <taxon>Asterozoa</taxon>
        <taxon>Asteroidea</taxon>
        <taxon>Valvatacea</taxon>
        <taxon>Valvatida</taxon>
        <taxon>Acanthasteridae</taxon>
        <taxon>Acanthaster</taxon>
    </lineage>
</organism>
<evidence type="ECO:0000256" key="8">
    <source>
        <dbReference type="ARBA" id="ARBA00023136"/>
    </source>
</evidence>
<sequence>MALLGELPTVSGVNTLIGRIGYTAQQPWIVSGSLRQNILFGSEYESAKYKRVIKQCALTRDIELLSHGDKTLVGERGVTLSGGQRARVSLARALYSDADVYLLDDPLSAVDPAVGRHLFERCILHQMRDKVRILVTHQLQFLDKADKILILKQGSVAGYGTYQELQEEGVDFAALLKKKSEDSDDTGDKEQVLEGRKRERNTSMRSSALFRPNQEQAETPVDITPEEMAVGTIEWMVYIRFFRAAAGFLFLLVWAIIVVGAEAALTFTDLWLATWAYEEEKDLAARNQNFQNASKYDNQSHYVRIYAMLCGGSTLLLLVRSFLFFHLFVTASRALHNQMFASIIRAPMQFFDTNPVGKTSRLCATALVV</sequence>
<dbReference type="Gene3D" id="3.40.50.300">
    <property type="entry name" value="P-loop containing nucleotide triphosphate hydrolases"/>
    <property type="match status" value="1"/>
</dbReference>
<evidence type="ECO:0000256" key="7">
    <source>
        <dbReference type="ARBA" id="ARBA00022989"/>
    </source>
</evidence>
<feature type="domain" description="ABC transporter" evidence="11">
    <location>
        <begin position="1"/>
        <end position="178"/>
    </location>
</feature>
<dbReference type="InterPro" id="IPR050173">
    <property type="entry name" value="ABC_transporter_C-like"/>
</dbReference>
<dbReference type="PROSITE" id="PS50929">
    <property type="entry name" value="ABC_TM1F"/>
    <property type="match status" value="1"/>
</dbReference>
<dbReference type="Pfam" id="PF00664">
    <property type="entry name" value="ABC_membrane"/>
    <property type="match status" value="1"/>
</dbReference>
<dbReference type="PANTHER" id="PTHR24223:SF456">
    <property type="entry name" value="MULTIDRUG RESISTANCE-ASSOCIATED PROTEIN LETHAL(2)03659"/>
    <property type="match status" value="1"/>
</dbReference>
<evidence type="ECO:0000259" key="12">
    <source>
        <dbReference type="PROSITE" id="PS50929"/>
    </source>
</evidence>
<dbReference type="AlphaFoldDB" id="A0A8B7YJJ1"/>
<keyword evidence="6" id="KW-0067">ATP-binding</keyword>
<evidence type="ECO:0000256" key="5">
    <source>
        <dbReference type="ARBA" id="ARBA00022741"/>
    </source>
</evidence>
<evidence type="ECO:0000313" key="13">
    <source>
        <dbReference type="Proteomes" id="UP000694845"/>
    </source>
</evidence>
<dbReference type="PROSITE" id="PS00211">
    <property type="entry name" value="ABC_TRANSPORTER_1"/>
    <property type="match status" value="1"/>
</dbReference>
<keyword evidence="3" id="KW-0813">Transport</keyword>
<keyword evidence="13" id="KW-1185">Reference proteome</keyword>
<keyword evidence="8 10" id="KW-0472">Membrane</keyword>
<dbReference type="SUPFAM" id="SSF90123">
    <property type="entry name" value="ABC transporter transmembrane region"/>
    <property type="match status" value="1"/>
</dbReference>
<dbReference type="FunFam" id="3.40.50.300:FF:000997">
    <property type="entry name" value="Multidrug resistance-associated protein 1"/>
    <property type="match status" value="1"/>
</dbReference>
<evidence type="ECO:0000256" key="1">
    <source>
        <dbReference type="ARBA" id="ARBA00004141"/>
    </source>
</evidence>
<evidence type="ECO:0000256" key="9">
    <source>
        <dbReference type="SAM" id="MobiDB-lite"/>
    </source>
</evidence>
<feature type="transmembrane region" description="Helical" evidence="10">
    <location>
        <begin position="305"/>
        <end position="329"/>
    </location>
</feature>
<protein>
    <submittedName>
        <fullName evidence="14">Multidrug resistance-associated protein 4-like</fullName>
    </submittedName>
</protein>
<name>A0A8B7YJJ1_ACAPL</name>
<evidence type="ECO:0000256" key="6">
    <source>
        <dbReference type="ARBA" id="ARBA00022840"/>
    </source>
</evidence>
<dbReference type="InterPro" id="IPR011527">
    <property type="entry name" value="ABC1_TM_dom"/>
</dbReference>
<evidence type="ECO:0000259" key="11">
    <source>
        <dbReference type="PROSITE" id="PS50893"/>
    </source>
</evidence>
<accession>A0A8B7YJJ1</accession>
<dbReference type="Proteomes" id="UP000694845">
    <property type="component" value="Unplaced"/>
</dbReference>
<dbReference type="CDD" id="cd03250">
    <property type="entry name" value="ABCC_MRP_domain1"/>
    <property type="match status" value="1"/>
</dbReference>
<dbReference type="RefSeq" id="XP_022093419.1">
    <property type="nucleotide sequence ID" value="XM_022237727.1"/>
</dbReference>
<dbReference type="OrthoDB" id="10056452at2759"/>
<dbReference type="GO" id="GO:0005524">
    <property type="term" value="F:ATP binding"/>
    <property type="evidence" value="ECO:0007669"/>
    <property type="project" value="UniProtKB-KW"/>
</dbReference>
<comment type="subcellular location">
    <subcellularLocation>
        <location evidence="1">Membrane</location>
        <topology evidence="1">Multi-pass membrane protein</topology>
    </subcellularLocation>
</comment>
<feature type="compositionally biased region" description="Basic and acidic residues" evidence="9">
    <location>
        <begin position="181"/>
        <end position="202"/>
    </location>
</feature>
<dbReference type="InterPro" id="IPR003439">
    <property type="entry name" value="ABC_transporter-like_ATP-bd"/>
</dbReference>
<reference evidence="14" key="1">
    <citation type="submission" date="2025-08" db="UniProtKB">
        <authorList>
            <consortium name="RefSeq"/>
        </authorList>
    </citation>
    <scope>IDENTIFICATION</scope>
</reference>
<feature type="transmembrane region" description="Helical" evidence="10">
    <location>
        <begin position="241"/>
        <end position="261"/>
    </location>
</feature>
<keyword evidence="7 10" id="KW-1133">Transmembrane helix</keyword>
<proteinExistence type="inferred from homology"/>
<evidence type="ECO:0000256" key="10">
    <source>
        <dbReference type="SAM" id="Phobius"/>
    </source>
</evidence>
<dbReference type="OMA" id="HECCINL"/>
<dbReference type="InterPro" id="IPR027417">
    <property type="entry name" value="P-loop_NTPase"/>
</dbReference>
<dbReference type="PROSITE" id="PS50893">
    <property type="entry name" value="ABC_TRANSPORTER_2"/>
    <property type="match status" value="1"/>
</dbReference>
<dbReference type="SUPFAM" id="SSF52540">
    <property type="entry name" value="P-loop containing nucleoside triphosphate hydrolases"/>
    <property type="match status" value="1"/>
</dbReference>
<dbReference type="Gene3D" id="1.20.1560.10">
    <property type="entry name" value="ABC transporter type 1, transmembrane domain"/>
    <property type="match status" value="1"/>
</dbReference>
<dbReference type="InterPro" id="IPR017871">
    <property type="entry name" value="ABC_transporter-like_CS"/>
</dbReference>
<dbReference type="GO" id="GO:0140359">
    <property type="term" value="F:ABC-type transporter activity"/>
    <property type="evidence" value="ECO:0007669"/>
    <property type="project" value="InterPro"/>
</dbReference>
<dbReference type="InterPro" id="IPR036640">
    <property type="entry name" value="ABC1_TM_sf"/>
</dbReference>
<keyword evidence="4 10" id="KW-0812">Transmembrane</keyword>